<dbReference type="Gene3D" id="2.160.20.120">
    <property type="match status" value="1"/>
</dbReference>
<evidence type="ECO:0000256" key="1">
    <source>
        <dbReference type="SAM" id="Phobius"/>
    </source>
</evidence>
<dbReference type="Pfam" id="PF10988">
    <property type="entry name" value="DUF2807"/>
    <property type="match status" value="1"/>
</dbReference>
<evidence type="ECO:0000259" key="2">
    <source>
        <dbReference type="Pfam" id="PF10988"/>
    </source>
</evidence>
<evidence type="ECO:0000313" key="4">
    <source>
        <dbReference type="Proteomes" id="UP000248553"/>
    </source>
</evidence>
<feature type="transmembrane region" description="Helical" evidence="1">
    <location>
        <begin position="21"/>
        <end position="38"/>
    </location>
</feature>
<gene>
    <name evidence="3" type="ORF">DLM85_01720</name>
</gene>
<name>A0A328BSD3_9BACT</name>
<proteinExistence type="predicted"/>
<keyword evidence="1" id="KW-0472">Membrane</keyword>
<feature type="domain" description="Putative auto-transporter adhesin head GIN" evidence="2">
    <location>
        <begin position="64"/>
        <end position="249"/>
    </location>
</feature>
<protein>
    <recommendedName>
        <fullName evidence="2">Putative auto-transporter adhesin head GIN domain-containing protein</fullName>
    </recommendedName>
</protein>
<keyword evidence="1" id="KW-1133">Transmembrane helix</keyword>
<organism evidence="3 4">
    <name type="scientific">Hymenobacter edaphi</name>
    <dbReference type="NCBI Taxonomy" id="2211146"/>
    <lineage>
        <taxon>Bacteria</taxon>
        <taxon>Pseudomonadati</taxon>
        <taxon>Bacteroidota</taxon>
        <taxon>Cytophagia</taxon>
        <taxon>Cytophagales</taxon>
        <taxon>Hymenobacteraceae</taxon>
        <taxon>Hymenobacter</taxon>
    </lineage>
</organism>
<reference evidence="4" key="1">
    <citation type="submission" date="2018-05" db="EMBL/GenBank/DDBJ databases">
        <authorList>
            <person name="Nie L."/>
        </authorList>
    </citation>
    <scope>NUCLEOTIDE SEQUENCE [LARGE SCALE GENOMIC DNA]</scope>
    <source>
        <strain evidence="4">NL</strain>
    </source>
</reference>
<dbReference type="Proteomes" id="UP000248553">
    <property type="component" value="Unassembled WGS sequence"/>
</dbReference>
<comment type="caution">
    <text evidence="3">The sequence shown here is derived from an EMBL/GenBank/DDBJ whole genome shotgun (WGS) entry which is preliminary data.</text>
</comment>
<dbReference type="InterPro" id="IPR021255">
    <property type="entry name" value="DUF2807"/>
</dbReference>
<dbReference type="EMBL" id="QHKM01000001">
    <property type="protein sequence ID" value="RAK69605.1"/>
    <property type="molecule type" value="Genomic_DNA"/>
</dbReference>
<keyword evidence="1" id="KW-0812">Transmembrane</keyword>
<evidence type="ECO:0000313" key="3">
    <source>
        <dbReference type="EMBL" id="RAK69605.1"/>
    </source>
</evidence>
<keyword evidence="4" id="KW-1185">Reference proteome</keyword>
<sequence length="265" mass="29450">MEKVLMNRCKTGAQDSTRRRLGAYAAPALLVAAVLLGGCRKDHEGDCFKSSGKVTEERRELAPFRVLRLYDNVEVTVVQDAETYALVRTGQNLQEDLELTEQDGTLTIRNTSRCNWVRRYDVPRQVTLHTPRLTDVFHTGEKTLRTQGTFRQDTLFLHLARAGDVEFDVDSKRLWVDLYELGDMRLSGRTDELVATVGDLGSLYAQGLRARRASVDLDKLGDGDAHVLATDFLGARVAGNGSLYYNGSAAQKDISVTGKGRAVRQ</sequence>
<accession>A0A328BSD3</accession>
<dbReference type="AlphaFoldDB" id="A0A328BSD3"/>